<dbReference type="Pfam" id="PF00005">
    <property type="entry name" value="ABC_tran"/>
    <property type="match status" value="1"/>
</dbReference>
<organism evidence="6 7">
    <name type="scientific">Anoxybacter fermentans</name>
    <dbReference type="NCBI Taxonomy" id="1323375"/>
    <lineage>
        <taxon>Bacteria</taxon>
        <taxon>Bacillati</taxon>
        <taxon>Bacillota</taxon>
        <taxon>Clostridia</taxon>
        <taxon>Halanaerobiales</taxon>
        <taxon>Anoxybacter</taxon>
    </lineage>
</organism>
<comment type="similarity">
    <text evidence="1">Belongs to the ABC transporter superfamily.</text>
</comment>
<dbReference type="InterPro" id="IPR003439">
    <property type="entry name" value="ABC_transporter-like_ATP-bd"/>
</dbReference>
<dbReference type="Proteomes" id="UP000267250">
    <property type="component" value="Chromosome"/>
</dbReference>
<dbReference type="SUPFAM" id="SSF52540">
    <property type="entry name" value="P-loop containing nucleoside triphosphate hydrolases"/>
    <property type="match status" value="1"/>
</dbReference>
<keyword evidence="7" id="KW-1185">Reference proteome</keyword>
<dbReference type="Gene3D" id="3.40.50.300">
    <property type="entry name" value="P-loop containing nucleotide triphosphate hydrolases"/>
    <property type="match status" value="1"/>
</dbReference>
<protein>
    <submittedName>
        <fullName evidence="6">MFS transporter</fullName>
    </submittedName>
</protein>
<dbReference type="EMBL" id="CP016379">
    <property type="protein sequence ID" value="AZR72863.1"/>
    <property type="molecule type" value="Genomic_DNA"/>
</dbReference>
<feature type="domain" description="ABC transporter" evidence="5">
    <location>
        <begin position="2"/>
        <end position="231"/>
    </location>
</feature>
<dbReference type="AlphaFoldDB" id="A0A3Q9HPN2"/>
<dbReference type="InterPro" id="IPR050763">
    <property type="entry name" value="ABC_transporter_ATP-binding"/>
</dbReference>
<dbReference type="InterPro" id="IPR027417">
    <property type="entry name" value="P-loop_NTPase"/>
</dbReference>
<dbReference type="PANTHER" id="PTHR42711:SF5">
    <property type="entry name" value="ABC TRANSPORTER ATP-BINDING PROTEIN NATA"/>
    <property type="match status" value="1"/>
</dbReference>
<keyword evidence="3" id="KW-0547">Nucleotide-binding</keyword>
<reference evidence="6 7" key="1">
    <citation type="submission" date="2016-07" db="EMBL/GenBank/DDBJ databases">
        <title>Genome and transcriptome analysis of iron-reducing fermentative bacteria Anoxybacter fermentans.</title>
        <authorList>
            <person name="Zeng X."/>
            <person name="Shao Z."/>
        </authorList>
    </citation>
    <scope>NUCLEOTIDE SEQUENCE [LARGE SCALE GENOMIC DNA]</scope>
    <source>
        <strain evidence="6 7">DY22613</strain>
    </source>
</reference>
<dbReference type="KEGG" id="aft:BBF96_05340"/>
<accession>A0A3Q9HPN2</accession>
<dbReference type="GO" id="GO:0005524">
    <property type="term" value="F:ATP binding"/>
    <property type="evidence" value="ECO:0007669"/>
    <property type="project" value="UniProtKB-KW"/>
</dbReference>
<evidence type="ECO:0000256" key="4">
    <source>
        <dbReference type="ARBA" id="ARBA00022840"/>
    </source>
</evidence>
<dbReference type="SMART" id="SM00382">
    <property type="entry name" value="AAA"/>
    <property type="match status" value="1"/>
</dbReference>
<dbReference type="PROSITE" id="PS50893">
    <property type="entry name" value="ABC_TRANSPORTER_2"/>
    <property type="match status" value="1"/>
</dbReference>
<evidence type="ECO:0000256" key="3">
    <source>
        <dbReference type="ARBA" id="ARBA00022741"/>
    </source>
</evidence>
<proteinExistence type="inferred from homology"/>
<keyword evidence="2" id="KW-0813">Transport</keyword>
<evidence type="ECO:0000313" key="7">
    <source>
        <dbReference type="Proteomes" id="UP000267250"/>
    </source>
</evidence>
<name>A0A3Q9HPN2_9FIRM</name>
<evidence type="ECO:0000256" key="1">
    <source>
        <dbReference type="ARBA" id="ARBA00005417"/>
    </source>
</evidence>
<dbReference type="RefSeq" id="WP_127016201.1">
    <property type="nucleotide sequence ID" value="NZ_CP016379.1"/>
</dbReference>
<sequence>MIKVRDLRKRYGSKEALKGISFVVEKGEILGFLGPNGAGKTTTMQILTGYLSPTSGTVTIGEADLLRDPLEVKKQVGYLPENPPVYRDMTVKEYLNFVMELKGVPRKERNNQLSELVERLQLTDVYTRLIGNLSKGYRQRVGLAQAICGDPEVLILDEPTVGLDPQQIITIREFIRELGRDRTVILSTHILPEVSALCERVLIINQGEIVAEGSPAELSHRLQKGQSLRVKIKGESEVVENNLAQISNISQITSVESEETGTCDFIITADGDADIREELFYTMAKANLPILELKPIDLSLEDIFLELVTEESTERGAA</sequence>
<evidence type="ECO:0000256" key="2">
    <source>
        <dbReference type="ARBA" id="ARBA00022448"/>
    </source>
</evidence>
<evidence type="ECO:0000259" key="5">
    <source>
        <dbReference type="PROSITE" id="PS50893"/>
    </source>
</evidence>
<dbReference type="GO" id="GO:0016887">
    <property type="term" value="F:ATP hydrolysis activity"/>
    <property type="evidence" value="ECO:0007669"/>
    <property type="project" value="InterPro"/>
</dbReference>
<dbReference type="OrthoDB" id="9775135at2"/>
<keyword evidence="4" id="KW-0067">ATP-binding</keyword>
<dbReference type="PANTHER" id="PTHR42711">
    <property type="entry name" value="ABC TRANSPORTER ATP-BINDING PROTEIN"/>
    <property type="match status" value="1"/>
</dbReference>
<dbReference type="InterPro" id="IPR003593">
    <property type="entry name" value="AAA+_ATPase"/>
</dbReference>
<dbReference type="CDD" id="cd03230">
    <property type="entry name" value="ABC_DR_subfamily_A"/>
    <property type="match status" value="1"/>
</dbReference>
<evidence type="ECO:0000313" key="6">
    <source>
        <dbReference type="EMBL" id="AZR72863.1"/>
    </source>
</evidence>
<gene>
    <name evidence="6" type="ORF">BBF96_05340</name>
</gene>